<dbReference type="PROSITE" id="PS50112">
    <property type="entry name" value="PAS"/>
    <property type="match status" value="1"/>
</dbReference>
<keyword evidence="1" id="KW-1133">Transmembrane helix</keyword>
<feature type="domain" description="PAC" evidence="3">
    <location>
        <begin position="375"/>
        <end position="426"/>
    </location>
</feature>
<dbReference type="SMART" id="SM00091">
    <property type="entry name" value="PAS"/>
    <property type="match status" value="1"/>
</dbReference>
<feature type="transmembrane region" description="Helical" evidence="1">
    <location>
        <begin position="260"/>
        <end position="277"/>
    </location>
</feature>
<dbReference type="RefSeq" id="WP_251799485.1">
    <property type="nucleotide sequence ID" value="NZ_JAMQOL010000023.1"/>
</dbReference>
<accession>A0ABT0Y2A3</accession>
<dbReference type="Pfam" id="PF08448">
    <property type="entry name" value="PAS_4"/>
    <property type="match status" value="1"/>
</dbReference>
<feature type="domain" description="PAS" evidence="2">
    <location>
        <begin position="301"/>
        <end position="371"/>
    </location>
</feature>
<dbReference type="SUPFAM" id="SSF55785">
    <property type="entry name" value="PYP-like sensor domain (PAS domain)"/>
    <property type="match status" value="1"/>
</dbReference>
<dbReference type="CDD" id="cd00130">
    <property type="entry name" value="PAS"/>
    <property type="match status" value="1"/>
</dbReference>
<dbReference type="Gene3D" id="3.20.20.450">
    <property type="entry name" value="EAL domain"/>
    <property type="match status" value="1"/>
</dbReference>
<keyword evidence="1" id="KW-0472">Membrane</keyword>
<proteinExistence type="predicted"/>
<dbReference type="InterPro" id="IPR000014">
    <property type="entry name" value="PAS"/>
</dbReference>
<dbReference type="CDD" id="cd01948">
    <property type="entry name" value="EAL"/>
    <property type="match status" value="1"/>
</dbReference>
<feature type="transmembrane region" description="Helical" evidence="1">
    <location>
        <begin position="105"/>
        <end position="126"/>
    </location>
</feature>
<dbReference type="NCBIfam" id="TIGR00254">
    <property type="entry name" value="GGDEF"/>
    <property type="match status" value="1"/>
</dbReference>
<dbReference type="CDD" id="cd01949">
    <property type="entry name" value="GGDEF"/>
    <property type="match status" value="1"/>
</dbReference>
<dbReference type="SMART" id="SM00267">
    <property type="entry name" value="GGDEF"/>
    <property type="match status" value="1"/>
</dbReference>
<reference evidence="6 7" key="1">
    <citation type="submission" date="2022-06" db="EMBL/GenBank/DDBJ databases">
        <title>Actinoplanes abujensis sp. nov., isolated from Nigerian arid soil.</title>
        <authorList>
            <person name="Ding P."/>
        </authorList>
    </citation>
    <scope>NUCLEOTIDE SEQUENCE [LARGE SCALE GENOMIC DNA]</scope>
    <source>
        <strain evidence="7">TRM88002</strain>
    </source>
</reference>
<dbReference type="InterPro" id="IPR000700">
    <property type="entry name" value="PAS-assoc_C"/>
</dbReference>
<comment type="caution">
    <text evidence="6">The sequence shown here is derived from an EMBL/GenBank/DDBJ whole genome shotgun (WGS) entry which is preliminary data.</text>
</comment>
<dbReference type="Pfam" id="PF00563">
    <property type="entry name" value="EAL"/>
    <property type="match status" value="1"/>
</dbReference>
<dbReference type="Pfam" id="PF00990">
    <property type="entry name" value="GGDEF"/>
    <property type="match status" value="1"/>
</dbReference>
<dbReference type="Proteomes" id="UP001523216">
    <property type="component" value="Unassembled WGS sequence"/>
</dbReference>
<evidence type="ECO:0000259" key="4">
    <source>
        <dbReference type="PROSITE" id="PS50883"/>
    </source>
</evidence>
<evidence type="ECO:0000313" key="6">
    <source>
        <dbReference type="EMBL" id="MCM4079638.1"/>
    </source>
</evidence>
<feature type="transmembrane region" description="Helical" evidence="1">
    <location>
        <begin position="75"/>
        <end position="93"/>
    </location>
</feature>
<dbReference type="EMBL" id="JAMQOL010000023">
    <property type="protein sequence ID" value="MCM4079638.1"/>
    <property type="molecule type" value="Genomic_DNA"/>
</dbReference>
<feature type="transmembrane region" description="Helical" evidence="1">
    <location>
        <begin position="187"/>
        <end position="205"/>
    </location>
</feature>
<dbReference type="InterPro" id="IPR001633">
    <property type="entry name" value="EAL_dom"/>
</dbReference>
<protein>
    <submittedName>
        <fullName evidence="6">EAL domain-containing protein</fullName>
    </submittedName>
</protein>
<feature type="domain" description="GGDEF" evidence="5">
    <location>
        <begin position="457"/>
        <end position="589"/>
    </location>
</feature>
<dbReference type="InterPro" id="IPR000160">
    <property type="entry name" value="GGDEF_dom"/>
</dbReference>
<feature type="domain" description="EAL" evidence="4">
    <location>
        <begin position="598"/>
        <end position="849"/>
    </location>
</feature>
<dbReference type="PROSITE" id="PS50883">
    <property type="entry name" value="EAL"/>
    <property type="match status" value="1"/>
</dbReference>
<dbReference type="PANTHER" id="PTHR44757">
    <property type="entry name" value="DIGUANYLATE CYCLASE DGCP"/>
    <property type="match status" value="1"/>
</dbReference>
<organism evidence="6 7">
    <name type="scientific">Paractinoplanes hotanensis</name>
    <dbReference type="NCBI Taxonomy" id="2906497"/>
    <lineage>
        <taxon>Bacteria</taxon>
        <taxon>Bacillati</taxon>
        <taxon>Actinomycetota</taxon>
        <taxon>Actinomycetes</taxon>
        <taxon>Micromonosporales</taxon>
        <taxon>Micromonosporaceae</taxon>
        <taxon>Paractinoplanes</taxon>
    </lineage>
</organism>
<gene>
    <name evidence="6" type="ORF">LXN57_18850</name>
</gene>
<dbReference type="InterPro" id="IPR052155">
    <property type="entry name" value="Biofilm_reg_signaling"/>
</dbReference>
<evidence type="ECO:0000259" key="5">
    <source>
        <dbReference type="PROSITE" id="PS50887"/>
    </source>
</evidence>
<evidence type="ECO:0000313" key="7">
    <source>
        <dbReference type="Proteomes" id="UP001523216"/>
    </source>
</evidence>
<evidence type="ECO:0000256" key="1">
    <source>
        <dbReference type="SAM" id="Phobius"/>
    </source>
</evidence>
<dbReference type="NCBIfam" id="TIGR00229">
    <property type="entry name" value="sensory_box"/>
    <property type="match status" value="1"/>
</dbReference>
<dbReference type="Gene3D" id="3.30.70.270">
    <property type="match status" value="1"/>
</dbReference>
<sequence length="858" mass="91577">MTSGATLPVVILVTAVVLGLTAPPAVIAVLTVLVTTVLALACVVVSRRRSGGVRLAWISLGAGILASLFGPGRLVFVGLAALCLFAIPSPKGASRLTRVRSAIDSMLIGFSLFVTSYNVVIQPALAAGRADAVVRPVADVLLATVALAALSRWSAHYPGSRALAPVCFGLLTMAVADSAVMAGVGPALADAGWCAGLALILLATVRAVRNPLATYAPDDQARAGRWSVGLVLPHVVVVLTLVVGGLWMTQGGQATPVGTWCRLVCILLIVVRGVLLYRDNKQLARKLEGRVISRTAELATREQRFRALVEQSSESLAILEADSTVRYQSSSVERIFGFPVSTLVGHRLLDVVGRKAAPQIQAAIDDVIGRPDGMTAIEVRLPHEDGTRRLSEMIITNKLDDPYIRGLVFNTRDISEARQLQDQLRHDAYHDALTGLENRALFRERLATAVGGQPSPEHVSVLFLDLDGFKEVNDSLGHAAGDQLLVQVAARLLRAVPAPHTVARLGGDEFAVIVVSPDARADAEALATRILEHLDEPFSVDGRGLHVGAGIGIASAADAGDVEQLQRNADLAMYRAKDAGGGVYAAYHPNMHDALMQRLSLADDLRLALERDELVLHYQPTVDLADGTIVGFEALVRWNHPERGMVPPLDFIGVAESTGLIVPLGRWVLAEACRQAVAWGRPLKMAVNVSVRQFEAGDLAATVAEVLAETGMPADQLCLEMTESVLLTDTDENLARIVSLKALGVLLAMDDFGTGYSSLAYLRRFPMDVLKIDRSFVDRLGSGDAEDETLVRTIVRLGQRFGMRTVAEGIENAAQVAALREMNCDLGQGYFLSRPVPAVEATRLLESGLPALSTAATR</sequence>
<feature type="transmembrane region" description="Helical" evidence="1">
    <location>
        <begin position="25"/>
        <end position="45"/>
    </location>
</feature>
<feature type="transmembrane region" description="Helical" evidence="1">
    <location>
        <begin position="226"/>
        <end position="248"/>
    </location>
</feature>
<dbReference type="PROSITE" id="PS50113">
    <property type="entry name" value="PAC"/>
    <property type="match status" value="1"/>
</dbReference>
<dbReference type="PROSITE" id="PS50887">
    <property type="entry name" value="GGDEF"/>
    <property type="match status" value="1"/>
</dbReference>
<dbReference type="InterPro" id="IPR035919">
    <property type="entry name" value="EAL_sf"/>
</dbReference>
<dbReference type="PANTHER" id="PTHR44757:SF2">
    <property type="entry name" value="BIOFILM ARCHITECTURE MAINTENANCE PROTEIN MBAA"/>
    <property type="match status" value="1"/>
</dbReference>
<keyword evidence="1" id="KW-0812">Transmembrane</keyword>
<dbReference type="SUPFAM" id="SSF141868">
    <property type="entry name" value="EAL domain-like"/>
    <property type="match status" value="1"/>
</dbReference>
<evidence type="ECO:0000259" key="3">
    <source>
        <dbReference type="PROSITE" id="PS50113"/>
    </source>
</evidence>
<dbReference type="InterPro" id="IPR035965">
    <property type="entry name" value="PAS-like_dom_sf"/>
</dbReference>
<dbReference type="SUPFAM" id="SSF55073">
    <property type="entry name" value="Nucleotide cyclase"/>
    <property type="match status" value="1"/>
</dbReference>
<keyword evidence="7" id="KW-1185">Reference proteome</keyword>
<dbReference type="Gene3D" id="3.30.450.20">
    <property type="entry name" value="PAS domain"/>
    <property type="match status" value="1"/>
</dbReference>
<evidence type="ECO:0000259" key="2">
    <source>
        <dbReference type="PROSITE" id="PS50112"/>
    </source>
</evidence>
<feature type="transmembrane region" description="Helical" evidence="1">
    <location>
        <begin position="132"/>
        <end position="150"/>
    </location>
</feature>
<dbReference type="SMART" id="SM00052">
    <property type="entry name" value="EAL"/>
    <property type="match status" value="1"/>
</dbReference>
<dbReference type="InterPro" id="IPR043128">
    <property type="entry name" value="Rev_trsase/Diguanyl_cyclase"/>
</dbReference>
<dbReference type="InterPro" id="IPR029787">
    <property type="entry name" value="Nucleotide_cyclase"/>
</dbReference>
<dbReference type="InterPro" id="IPR013656">
    <property type="entry name" value="PAS_4"/>
</dbReference>
<name>A0ABT0Y2A3_9ACTN</name>